<organism evidence="1 2">
    <name type="scientific">Euroglyphus maynei</name>
    <name type="common">Mayne's house dust mite</name>
    <dbReference type="NCBI Taxonomy" id="6958"/>
    <lineage>
        <taxon>Eukaryota</taxon>
        <taxon>Metazoa</taxon>
        <taxon>Ecdysozoa</taxon>
        <taxon>Arthropoda</taxon>
        <taxon>Chelicerata</taxon>
        <taxon>Arachnida</taxon>
        <taxon>Acari</taxon>
        <taxon>Acariformes</taxon>
        <taxon>Sarcoptiformes</taxon>
        <taxon>Astigmata</taxon>
        <taxon>Psoroptidia</taxon>
        <taxon>Analgoidea</taxon>
        <taxon>Pyroglyphidae</taxon>
        <taxon>Pyroglyphinae</taxon>
        <taxon>Euroglyphus</taxon>
    </lineage>
</organism>
<proteinExistence type="predicted"/>
<dbReference type="AlphaFoldDB" id="A0A1Y3AZ16"/>
<accession>A0A1Y3AZ16</accession>
<keyword evidence="2" id="KW-1185">Reference proteome</keyword>
<evidence type="ECO:0000313" key="1">
    <source>
        <dbReference type="EMBL" id="OTF73217.1"/>
    </source>
</evidence>
<dbReference type="EMBL" id="MUJZ01052621">
    <property type="protein sequence ID" value="OTF73217.1"/>
    <property type="molecule type" value="Genomic_DNA"/>
</dbReference>
<dbReference type="Proteomes" id="UP000194236">
    <property type="component" value="Unassembled WGS sequence"/>
</dbReference>
<dbReference type="OrthoDB" id="6512727at2759"/>
<comment type="caution">
    <text evidence="1">The sequence shown here is derived from an EMBL/GenBank/DDBJ whole genome shotgun (WGS) entry which is preliminary data.</text>
</comment>
<gene>
    <name evidence="1" type="ORF">BLA29_012338</name>
</gene>
<protein>
    <submittedName>
        <fullName evidence="1">Uncharacterized protein</fullName>
    </submittedName>
</protein>
<reference evidence="1 2" key="1">
    <citation type="submission" date="2017-03" db="EMBL/GenBank/DDBJ databases">
        <title>Genome Survey of Euroglyphus maynei.</title>
        <authorList>
            <person name="Arlian L.G."/>
            <person name="Morgan M.S."/>
            <person name="Rider S.D."/>
        </authorList>
    </citation>
    <scope>NUCLEOTIDE SEQUENCE [LARGE SCALE GENOMIC DNA]</scope>
    <source>
        <strain evidence="1">Arlian Lab</strain>
        <tissue evidence="1">Whole body</tissue>
    </source>
</reference>
<evidence type="ECO:0000313" key="2">
    <source>
        <dbReference type="Proteomes" id="UP000194236"/>
    </source>
</evidence>
<name>A0A1Y3AZ16_EURMA</name>
<sequence length="91" mass="10776">MKKFGAKVEQQQIDYYSVPPSREKNSDYTIPAENYNDEIYEIPVYDYDALETQLEKSIQQQQQNNANEYLEIKPSVIILEPSYETMFDPEK</sequence>